<dbReference type="Pfam" id="PF04683">
    <property type="entry name" value="Rpn13_ADRM1_Pru"/>
    <property type="match status" value="1"/>
</dbReference>
<dbReference type="Bgee" id="FBgn0244137">
    <property type="expression patterns" value="Expressed in male reproductive system and 1 other cell type or tissue"/>
</dbReference>
<dbReference type="HOGENOM" id="CLU_041798_5_0_1"/>
<evidence type="ECO:0000256" key="4">
    <source>
        <dbReference type="ARBA" id="ARBA00022942"/>
    </source>
</evidence>
<keyword evidence="3" id="KW-0963">Cytoplasm</keyword>
<dbReference type="GO" id="GO:0061133">
    <property type="term" value="F:endopeptidase activator activity"/>
    <property type="evidence" value="ECO:0007669"/>
    <property type="project" value="TreeGrafter"/>
</dbReference>
<dbReference type="eggNOG" id="KOG3037">
    <property type="taxonomic scope" value="Eukaryota"/>
</dbReference>
<keyword evidence="4" id="KW-0647">Proteasome</keyword>
<dbReference type="PANTHER" id="PTHR12225">
    <property type="entry name" value="ADHESION REGULATING MOLECULE 1 110 KDA CELL MEMBRANE GLYCOPROTEIN"/>
    <property type="match status" value="1"/>
</dbReference>
<organism evidence="6 7">
    <name type="scientific">Drosophila pseudoobscura pseudoobscura</name>
    <name type="common">Fruit fly</name>
    <dbReference type="NCBI Taxonomy" id="46245"/>
    <lineage>
        <taxon>Eukaryota</taxon>
        <taxon>Metazoa</taxon>
        <taxon>Ecdysozoa</taxon>
        <taxon>Arthropoda</taxon>
        <taxon>Hexapoda</taxon>
        <taxon>Insecta</taxon>
        <taxon>Pterygota</taxon>
        <taxon>Neoptera</taxon>
        <taxon>Endopterygota</taxon>
        <taxon>Diptera</taxon>
        <taxon>Brachycera</taxon>
        <taxon>Muscomorpha</taxon>
        <taxon>Ephydroidea</taxon>
        <taxon>Drosophilidae</taxon>
        <taxon>Drosophila</taxon>
        <taxon>Sophophora</taxon>
    </lineage>
</organism>
<evidence type="ECO:0000313" key="6">
    <source>
        <dbReference type="Proteomes" id="UP000001819"/>
    </source>
</evidence>
<name>B5DL18_DROPS</name>
<dbReference type="OMA" id="GDALFCQ"/>
<keyword evidence="5" id="KW-0539">Nucleus</keyword>
<sequence length="319" mass="35494">MKNLIEYKAGLMVLRAGMFEPDSRKGLLYVCLMETEIHICWKDRRTDQVELDILAVPGVPRFQRVSQVNTGRVYVLRFEGARERHFFWMQEAFPERDDDFCRRFNELIVASEEPEPPKIELLDPDYPRGGGGSDVPAPPPPGKLGALSKGVVGFLGKVGNSMFELVKNALVPEGQAPESFLDPDLRQPESLATTMRRQMSSSLELMDFSPESLHRLMACLPMDSDREVIESQVAATGVPEAVADTLKMGLVADHVRSVQFYEALLEFESAFQRCQLVGNLEALSLGPAALRAALDGDFEGFLSILNEPGAFIEEQEDAN</sequence>
<proteinExistence type="predicted"/>
<dbReference type="InterPro" id="IPR038108">
    <property type="entry name" value="RPN13_DEUBAD_sf"/>
</dbReference>
<dbReference type="AlphaFoldDB" id="B5DL18"/>
<dbReference type="InterPro" id="IPR006773">
    <property type="entry name" value="Rpn13/ADRM1"/>
</dbReference>
<protein>
    <submittedName>
        <fullName evidence="7">Proteasomal ubiquitin receptor ADRM1 homolog</fullName>
    </submittedName>
</protein>
<dbReference type="PANTHER" id="PTHR12225:SF0">
    <property type="entry name" value="PROTEASOMAL UBIQUITIN RECEPTOR ADRM1"/>
    <property type="match status" value="1"/>
</dbReference>
<dbReference type="InParanoid" id="B5DL18"/>
<evidence type="ECO:0000256" key="3">
    <source>
        <dbReference type="ARBA" id="ARBA00022490"/>
    </source>
</evidence>
<dbReference type="Gene3D" id="2.30.29.70">
    <property type="entry name" value="Proteasomal ubiquitin receptor Rpn13/ADRM1"/>
    <property type="match status" value="1"/>
</dbReference>
<keyword evidence="7" id="KW-0675">Receptor</keyword>
<accession>A0A6I8W8J2</accession>
<dbReference type="STRING" id="46245.B5DL18"/>
<gene>
    <name evidence="7" type="primary">Rpn13R</name>
</gene>
<dbReference type="InterPro" id="IPR044868">
    <property type="entry name" value="Rpn13/ADRM1_Pru"/>
</dbReference>
<dbReference type="Gene3D" id="1.10.2020.20">
    <property type="match status" value="1"/>
</dbReference>
<dbReference type="GO" id="GO:0005737">
    <property type="term" value="C:cytoplasm"/>
    <property type="evidence" value="ECO:0007669"/>
    <property type="project" value="UniProtKB-SubCell"/>
</dbReference>
<keyword evidence="6" id="KW-1185">Reference proteome</keyword>
<evidence type="ECO:0000256" key="2">
    <source>
        <dbReference type="ARBA" id="ARBA00004496"/>
    </source>
</evidence>
<dbReference type="InterPro" id="IPR038633">
    <property type="entry name" value="Rpn13/ADRM1_Pru_sf"/>
</dbReference>
<dbReference type="RefSeq" id="XP_033238939.1">
    <property type="nucleotide sequence ID" value="XM_033383048.1"/>
</dbReference>
<evidence type="ECO:0000313" key="7">
    <source>
        <dbReference type="RefSeq" id="XP_033238939.1"/>
    </source>
</evidence>
<dbReference type="GO" id="GO:0008541">
    <property type="term" value="C:proteasome regulatory particle, lid subcomplex"/>
    <property type="evidence" value="ECO:0007669"/>
    <property type="project" value="TreeGrafter"/>
</dbReference>
<evidence type="ECO:0000256" key="1">
    <source>
        <dbReference type="ARBA" id="ARBA00004123"/>
    </source>
</evidence>
<dbReference type="KEGG" id="dpo:6902056"/>
<dbReference type="PROSITE" id="PS51917">
    <property type="entry name" value="PRU"/>
    <property type="match status" value="1"/>
</dbReference>
<dbReference type="Proteomes" id="UP000001819">
    <property type="component" value="Chromosome X"/>
</dbReference>
<evidence type="ECO:0000256" key="5">
    <source>
        <dbReference type="ARBA" id="ARBA00023242"/>
    </source>
</evidence>
<dbReference type="GO" id="GO:0005634">
    <property type="term" value="C:nucleus"/>
    <property type="evidence" value="ECO:0007669"/>
    <property type="project" value="UniProtKB-SubCell"/>
</dbReference>
<dbReference type="GO" id="GO:0070628">
    <property type="term" value="F:proteasome binding"/>
    <property type="evidence" value="ECO:0007669"/>
    <property type="project" value="TreeGrafter"/>
</dbReference>
<comment type="subcellular location">
    <subcellularLocation>
        <location evidence="2">Cytoplasm</location>
    </subcellularLocation>
    <subcellularLocation>
        <location evidence="1">Nucleus</location>
    </subcellularLocation>
</comment>
<reference evidence="7" key="1">
    <citation type="submission" date="2025-08" db="UniProtKB">
        <authorList>
            <consortium name="RefSeq"/>
        </authorList>
    </citation>
    <scope>IDENTIFICATION</scope>
    <source>
        <strain evidence="7">MV-25-SWS-2005</strain>
        <tissue evidence="7">Whole body</tissue>
    </source>
</reference>
<accession>B5DL18</accession>